<reference evidence="1 2" key="1">
    <citation type="journal article" date="2018" name="Front. Plant Sci.">
        <title>Red Clover (Trifolium pratense) and Zigzag Clover (T. medium) - A Picture of Genomic Similarities and Differences.</title>
        <authorList>
            <person name="Dluhosova J."/>
            <person name="Istvanek J."/>
            <person name="Nedelnik J."/>
            <person name="Repkova J."/>
        </authorList>
    </citation>
    <scope>NUCLEOTIDE SEQUENCE [LARGE SCALE GENOMIC DNA]</scope>
    <source>
        <strain evidence="2">cv. 10/8</strain>
        <tissue evidence="1">Leaf</tissue>
    </source>
</reference>
<protein>
    <submittedName>
        <fullName evidence="1">Uncharacterized protein</fullName>
    </submittedName>
</protein>
<dbReference type="EMBL" id="LXQA010214436">
    <property type="protein sequence ID" value="MCI34522.1"/>
    <property type="molecule type" value="Genomic_DNA"/>
</dbReference>
<name>A0A392REG2_9FABA</name>
<proteinExistence type="predicted"/>
<accession>A0A392REG2</accession>
<feature type="non-terminal residue" evidence="1">
    <location>
        <position position="63"/>
    </location>
</feature>
<comment type="caution">
    <text evidence="1">The sequence shown here is derived from an EMBL/GenBank/DDBJ whole genome shotgun (WGS) entry which is preliminary data.</text>
</comment>
<evidence type="ECO:0000313" key="2">
    <source>
        <dbReference type="Proteomes" id="UP000265520"/>
    </source>
</evidence>
<sequence>MGWGGEKFGIGTSFLLDLPCELKDAGNHVCVWPRRGALIPWRKAQERMMVGWAFCRLRAAKLR</sequence>
<organism evidence="1 2">
    <name type="scientific">Trifolium medium</name>
    <dbReference type="NCBI Taxonomy" id="97028"/>
    <lineage>
        <taxon>Eukaryota</taxon>
        <taxon>Viridiplantae</taxon>
        <taxon>Streptophyta</taxon>
        <taxon>Embryophyta</taxon>
        <taxon>Tracheophyta</taxon>
        <taxon>Spermatophyta</taxon>
        <taxon>Magnoliopsida</taxon>
        <taxon>eudicotyledons</taxon>
        <taxon>Gunneridae</taxon>
        <taxon>Pentapetalae</taxon>
        <taxon>rosids</taxon>
        <taxon>fabids</taxon>
        <taxon>Fabales</taxon>
        <taxon>Fabaceae</taxon>
        <taxon>Papilionoideae</taxon>
        <taxon>50 kb inversion clade</taxon>
        <taxon>NPAAA clade</taxon>
        <taxon>Hologalegina</taxon>
        <taxon>IRL clade</taxon>
        <taxon>Trifolieae</taxon>
        <taxon>Trifolium</taxon>
    </lineage>
</organism>
<evidence type="ECO:0000313" key="1">
    <source>
        <dbReference type="EMBL" id="MCI34522.1"/>
    </source>
</evidence>
<keyword evidence="2" id="KW-1185">Reference proteome</keyword>
<dbReference type="AlphaFoldDB" id="A0A392REG2"/>
<dbReference type="Proteomes" id="UP000265520">
    <property type="component" value="Unassembled WGS sequence"/>
</dbReference>